<name>A0A919SWV8_9ACTN</name>
<dbReference type="PANTHER" id="PTHR43179:SF12">
    <property type="entry name" value="GALACTOFURANOSYLTRANSFERASE GLFT2"/>
    <property type="match status" value="1"/>
</dbReference>
<evidence type="ECO:0000313" key="6">
    <source>
        <dbReference type="EMBL" id="GIM79144.1"/>
    </source>
</evidence>
<dbReference type="RefSeq" id="WP_213000923.1">
    <property type="nucleotide sequence ID" value="NZ_BAAATW010000017.1"/>
</dbReference>
<sequence>MKRIDGASPEAFASDFVPVPILDVDLDDRIEPPALCGQVRFLVRRGGVPVGFLPFSVTERHRQLDDLRPEIKAALPALADVLTPATAGVGRAPGSAVRSPLTVSVVVTACEPSPGLLGTLRGVLQQSHPADEIILVDNRPETSGLAEFLAESDLPGVRLLASPRPGVSHARNDGLAHARGDIVAFTDDDVMIDANWLGNIAAAFTDDSVGCVTGLVLPWELETPAQALFEQFGGFAKGYRRKVFEIGSIGEGALYPYCAGIFGTGANCAFRAESLRAVGGFDAHLGTGTPALGGEDLDIHLTMIRSGYRLVYEPGALIRHRHHRAYPDLRRQVFTYGAGLSAMLTKRWVSDGAERREIAARILPGMRHLLSPESEKNAAKTDSYPLVLTFAELLGICIGPFAYCYSRLCARFGGRNSSRR</sequence>
<evidence type="ECO:0000256" key="2">
    <source>
        <dbReference type="ARBA" id="ARBA00006739"/>
    </source>
</evidence>
<comment type="pathway">
    <text evidence="1">Cell wall biogenesis; cell wall polysaccharide biosynthesis.</text>
</comment>
<proteinExistence type="inferred from homology"/>
<dbReference type="Gene3D" id="3.90.550.10">
    <property type="entry name" value="Spore Coat Polysaccharide Biosynthesis Protein SpsA, Chain A"/>
    <property type="match status" value="1"/>
</dbReference>
<dbReference type="InterPro" id="IPR029044">
    <property type="entry name" value="Nucleotide-diphossugar_trans"/>
</dbReference>
<accession>A0A919SWV8</accession>
<dbReference type="Proteomes" id="UP000680865">
    <property type="component" value="Unassembled WGS sequence"/>
</dbReference>
<comment type="caution">
    <text evidence="6">The sequence shown here is derived from an EMBL/GenBank/DDBJ whole genome shotgun (WGS) entry which is preliminary data.</text>
</comment>
<feature type="domain" description="Glycosyltransferase 2-like" evidence="5">
    <location>
        <begin position="104"/>
        <end position="276"/>
    </location>
</feature>
<dbReference type="SUPFAM" id="SSF53448">
    <property type="entry name" value="Nucleotide-diphospho-sugar transferases"/>
    <property type="match status" value="1"/>
</dbReference>
<dbReference type="Pfam" id="PF00535">
    <property type="entry name" value="Glycos_transf_2"/>
    <property type="match status" value="1"/>
</dbReference>
<evidence type="ECO:0000256" key="4">
    <source>
        <dbReference type="ARBA" id="ARBA00022679"/>
    </source>
</evidence>
<organism evidence="6 7">
    <name type="scientific">Winogradskya consettensis</name>
    <dbReference type="NCBI Taxonomy" id="113560"/>
    <lineage>
        <taxon>Bacteria</taxon>
        <taxon>Bacillati</taxon>
        <taxon>Actinomycetota</taxon>
        <taxon>Actinomycetes</taxon>
        <taxon>Micromonosporales</taxon>
        <taxon>Micromonosporaceae</taxon>
        <taxon>Winogradskya</taxon>
    </lineage>
</organism>
<evidence type="ECO:0000256" key="3">
    <source>
        <dbReference type="ARBA" id="ARBA00022676"/>
    </source>
</evidence>
<evidence type="ECO:0000259" key="5">
    <source>
        <dbReference type="Pfam" id="PF00535"/>
    </source>
</evidence>
<gene>
    <name evidence="6" type="ORF">Aco04nite_64050</name>
</gene>
<dbReference type="GO" id="GO:0016757">
    <property type="term" value="F:glycosyltransferase activity"/>
    <property type="evidence" value="ECO:0007669"/>
    <property type="project" value="UniProtKB-KW"/>
</dbReference>
<comment type="similarity">
    <text evidence="2">Belongs to the glycosyltransferase 2 family.</text>
</comment>
<dbReference type="InterPro" id="IPR001173">
    <property type="entry name" value="Glyco_trans_2-like"/>
</dbReference>
<reference evidence="6" key="1">
    <citation type="submission" date="2021-03" db="EMBL/GenBank/DDBJ databases">
        <title>Whole genome shotgun sequence of Actinoplanes consettensis NBRC 14913.</title>
        <authorList>
            <person name="Komaki H."/>
            <person name="Tamura T."/>
        </authorList>
    </citation>
    <scope>NUCLEOTIDE SEQUENCE</scope>
    <source>
        <strain evidence="6">NBRC 14913</strain>
    </source>
</reference>
<dbReference type="PANTHER" id="PTHR43179">
    <property type="entry name" value="RHAMNOSYLTRANSFERASE WBBL"/>
    <property type="match status" value="1"/>
</dbReference>
<keyword evidence="3" id="KW-0328">Glycosyltransferase</keyword>
<dbReference type="AlphaFoldDB" id="A0A919SWV8"/>
<evidence type="ECO:0000256" key="1">
    <source>
        <dbReference type="ARBA" id="ARBA00004776"/>
    </source>
</evidence>
<evidence type="ECO:0000313" key="7">
    <source>
        <dbReference type="Proteomes" id="UP000680865"/>
    </source>
</evidence>
<keyword evidence="7" id="KW-1185">Reference proteome</keyword>
<protein>
    <recommendedName>
        <fullName evidence="5">Glycosyltransferase 2-like domain-containing protein</fullName>
    </recommendedName>
</protein>
<keyword evidence="4" id="KW-0808">Transferase</keyword>
<dbReference type="EMBL" id="BOQP01000036">
    <property type="protein sequence ID" value="GIM79144.1"/>
    <property type="molecule type" value="Genomic_DNA"/>
</dbReference>